<protein>
    <submittedName>
        <fullName evidence="4">DUF4129 domain-containing protein</fullName>
    </submittedName>
</protein>
<evidence type="ECO:0000313" key="5">
    <source>
        <dbReference type="Proteomes" id="UP001595872"/>
    </source>
</evidence>
<keyword evidence="2" id="KW-0472">Membrane</keyword>
<proteinExistence type="predicted"/>
<name>A0ABV9U3M9_9ACTN</name>
<evidence type="ECO:0000313" key="4">
    <source>
        <dbReference type="EMBL" id="MFC4910453.1"/>
    </source>
</evidence>
<keyword evidence="5" id="KW-1185">Reference proteome</keyword>
<feature type="domain" description="Protein-glutamine gamma-glutamyltransferase-like C-terminal" evidence="3">
    <location>
        <begin position="135"/>
        <end position="201"/>
    </location>
</feature>
<evidence type="ECO:0000256" key="2">
    <source>
        <dbReference type="SAM" id="Phobius"/>
    </source>
</evidence>
<keyword evidence="2" id="KW-0812">Transmembrane</keyword>
<dbReference type="InterPro" id="IPR025403">
    <property type="entry name" value="TgpA-like_C"/>
</dbReference>
<sequence>MIPALLDPPPVDRDTARELARRELEKPVYQRDKPSWLERTLERLAEWLRDLFSHAQAPNAKGGGAEGWISIAVIILLVIAAVALVFWLMRGGRNRRSSKNEALLDDEPSTSSDHRTEAERLAAAGEWPGAIRERLRAMARNLEERAILSPRPGRTADELATEAGMALPELADDLRTAVRIFDDVWYGDRPGSADEYARVTAVDERLRSTKPKSLDDAELLPADGWSSRW</sequence>
<dbReference type="RefSeq" id="WP_378258821.1">
    <property type="nucleotide sequence ID" value="NZ_JBHSIT010000007.1"/>
</dbReference>
<organism evidence="4 5">
    <name type="scientific">Actinomadura gamaensis</name>
    <dbReference type="NCBI Taxonomy" id="1763541"/>
    <lineage>
        <taxon>Bacteria</taxon>
        <taxon>Bacillati</taxon>
        <taxon>Actinomycetota</taxon>
        <taxon>Actinomycetes</taxon>
        <taxon>Streptosporangiales</taxon>
        <taxon>Thermomonosporaceae</taxon>
        <taxon>Actinomadura</taxon>
    </lineage>
</organism>
<dbReference type="EMBL" id="JBHSIT010000007">
    <property type="protein sequence ID" value="MFC4910453.1"/>
    <property type="molecule type" value="Genomic_DNA"/>
</dbReference>
<feature type="transmembrane region" description="Helical" evidence="2">
    <location>
        <begin position="68"/>
        <end position="89"/>
    </location>
</feature>
<dbReference type="Proteomes" id="UP001595872">
    <property type="component" value="Unassembled WGS sequence"/>
</dbReference>
<feature type="region of interest" description="Disordered" evidence="1">
    <location>
        <begin position="98"/>
        <end position="122"/>
    </location>
</feature>
<evidence type="ECO:0000256" key="1">
    <source>
        <dbReference type="SAM" id="MobiDB-lite"/>
    </source>
</evidence>
<reference evidence="5" key="1">
    <citation type="journal article" date="2019" name="Int. J. Syst. Evol. Microbiol.">
        <title>The Global Catalogue of Microorganisms (GCM) 10K type strain sequencing project: providing services to taxonomists for standard genome sequencing and annotation.</title>
        <authorList>
            <consortium name="The Broad Institute Genomics Platform"/>
            <consortium name="The Broad Institute Genome Sequencing Center for Infectious Disease"/>
            <person name="Wu L."/>
            <person name="Ma J."/>
        </authorList>
    </citation>
    <scope>NUCLEOTIDE SEQUENCE [LARGE SCALE GENOMIC DNA]</scope>
    <source>
        <strain evidence="5">KLKA75</strain>
    </source>
</reference>
<gene>
    <name evidence="4" type="ORF">ACFPCY_24280</name>
</gene>
<comment type="caution">
    <text evidence="4">The sequence shown here is derived from an EMBL/GenBank/DDBJ whole genome shotgun (WGS) entry which is preliminary data.</text>
</comment>
<dbReference type="Pfam" id="PF13559">
    <property type="entry name" value="DUF4129"/>
    <property type="match status" value="1"/>
</dbReference>
<keyword evidence="2" id="KW-1133">Transmembrane helix</keyword>
<evidence type="ECO:0000259" key="3">
    <source>
        <dbReference type="Pfam" id="PF13559"/>
    </source>
</evidence>
<accession>A0ABV9U3M9</accession>